<gene>
    <name evidence="3" type="ordered locus">Cyan7425_1547</name>
</gene>
<feature type="domain" description="Guanylate cyclase" evidence="2">
    <location>
        <begin position="556"/>
        <end position="683"/>
    </location>
</feature>
<dbReference type="InterPro" id="IPR001054">
    <property type="entry name" value="A/G_cyclase"/>
</dbReference>
<dbReference type="GO" id="GO:0009190">
    <property type="term" value="P:cyclic nucleotide biosynthetic process"/>
    <property type="evidence" value="ECO:0007669"/>
    <property type="project" value="InterPro"/>
</dbReference>
<feature type="transmembrane region" description="Helical" evidence="1">
    <location>
        <begin position="31"/>
        <end position="51"/>
    </location>
</feature>
<evidence type="ECO:0000256" key="1">
    <source>
        <dbReference type="SAM" id="Phobius"/>
    </source>
</evidence>
<dbReference type="Pfam" id="PF00211">
    <property type="entry name" value="Guanylate_cyc"/>
    <property type="match status" value="1"/>
</dbReference>
<dbReference type="SUPFAM" id="SSF55073">
    <property type="entry name" value="Nucleotide cyclase"/>
    <property type="match status" value="1"/>
</dbReference>
<feature type="transmembrane region" description="Helical" evidence="1">
    <location>
        <begin position="435"/>
        <end position="455"/>
    </location>
</feature>
<proteinExistence type="predicted"/>
<dbReference type="EMBL" id="CP001344">
    <property type="protein sequence ID" value="ACL43917.1"/>
    <property type="molecule type" value="Genomic_DNA"/>
</dbReference>
<dbReference type="PANTHER" id="PTHR45655">
    <property type="entry name" value="GUANYLATE CYCLASE SOLUBLE SUBUNIT BETA-2"/>
    <property type="match status" value="1"/>
</dbReference>
<sequence>MPGKICLLVDLSLIVELAMLGLKHLSIKSKLQIMLLIVSLGSIVVVAYLSLSKAQQILTQRIFAQLTSVRTAKADQIETYFHTLRHQLETLSESRMVATAMQDFNRDYQKLNDQKIPPVWDRAIESYYNQEFLPRLSKHIDGTPIFATYRPTSPESRFLQYQYIAHNPNPVGEKDDLLQPKDGSNYSKVHALYHPFFRNLVQRLGYEDLFLIDAETGDVIYSVKKETDFASNLYTGPYRDSNLAAVVKEVRNNPDRGAIQLVDFQFYRPSYNAPAAFMAASIFDGTRRVGILVVQLSSDTINQILTGNQQWKQQGLGETGETYIVGDDFRLRSVLRLLIEQPSAYFNALRREGVSPETIQSIQRLNSSLLLQPIETVAAQAALQGKTGTQILPGYRGSLVLASYAPLNIRGVNWGIISEMALSEAFAPINALQQYLLLSAIIMILLVTLFAAIAAQRFVRPIDLMVQRYGNCGADPLPDGEDVSSLSELKFGSQDELSELAQICNGMVVQIHQKTAAIAEKEKENETLLLNILPRPVMERWRKGEKQIIDQVQQVTVIVVQIVGLERAMTQPDNQMMAEGLNELITLLDKKADKFDVERLNCFGDRYVAVCGLTKPRLDHVKRGVDFAQDGLQLIKEVNQKYSLNLNLRMGIHTGAVTAALIGQKKVCYDIWGETVSIATQLAQQAETDTLRATANICDSVPDLFPFEPDKAIVLADRRTLPTWVLRKTGIRDLISELTWGLSFDDEDSPNRPEEERL</sequence>
<evidence type="ECO:0000313" key="3">
    <source>
        <dbReference type="EMBL" id="ACL43917.1"/>
    </source>
</evidence>
<dbReference type="PANTHER" id="PTHR45655:SF13">
    <property type="entry name" value="SOLUBLE GUANYLATE CYCLASE GCY-32-RELATED"/>
    <property type="match status" value="1"/>
</dbReference>
<dbReference type="STRING" id="395961.Cyan7425_1547"/>
<dbReference type="eggNOG" id="COG5000">
    <property type="taxonomic scope" value="Bacteria"/>
</dbReference>
<dbReference type="GO" id="GO:0035556">
    <property type="term" value="P:intracellular signal transduction"/>
    <property type="evidence" value="ECO:0007669"/>
    <property type="project" value="InterPro"/>
</dbReference>
<organism evidence="3">
    <name type="scientific">Cyanothece sp. (strain PCC 7425 / ATCC 29141)</name>
    <dbReference type="NCBI Taxonomy" id="395961"/>
    <lineage>
        <taxon>Bacteria</taxon>
        <taxon>Bacillati</taxon>
        <taxon>Cyanobacteriota</taxon>
        <taxon>Cyanophyceae</taxon>
        <taxon>Gomontiellales</taxon>
        <taxon>Cyanothecaceae</taxon>
        <taxon>Cyanothece</taxon>
    </lineage>
</organism>
<dbReference type="KEGG" id="cyn:Cyan7425_1547"/>
<dbReference type="eggNOG" id="COG2114">
    <property type="taxonomic scope" value="Bacteria"/>
</dbReference>
<dbReference type="PROSITE" id="PS50125">
    <property type="entry name" value="GUANYLATE_CYCLASE_2"/>
    <property type="match status" value="1"/>
</dbReference>
<dbReference type="HOGENOM" id="CLU_015967_0_0_3"/>
<dbReference type="InterPro" id="IPR029787">
    <property type="entry name" value="Nucleotide_cyclase"/>
</dbReference>
<dbReference type="Gene3D" id="3.30.70.1230">
    <property type="entry name" value="Nucleotide cyclase"/>
    <property type="match status" value="1"/>
</dbReference>
<name>B8HPQ6_CYAP4</name>
<dbReference type="AlphaFoldDB" id="B8HPQ6"/>
<keyword evidence="1" id="KW-0472">Membrane</keyword>
<accession>B8HPQ6</accession>
<protein>
    <submittedName>
        <fullName evidence="3">Adenylate/guanylate cyclase with integral membrane sensor</fullName>
    </submittedName>
</protein>
<keyword evidence="1" id="KW-0812">Transmembrane</keyword>
<feature type="transmembrane region" description="Helical" evidence="1">
    <location>
        <begin position="7"/>
        <end position="25"/>
    </location>
</feature>
<dbReference type="GO" id="GO:0004016">
    <property type="term" value="F:adenylate cyclase activity"/>
    <property type="evidence" value="ECO:0007669"/>
    <property type="project" value="UniProtKB-ARBA"/>
</dbReference>
<keyword evidence="1" id="KW-1133">Transmembrane helix</keyword>
<evidence type="ECO:0000259" key="2">
    <source>
        <dbReference type="PROSITE" id="PS50125"/>
    </source>
</evidence>
<dbReference type="SMART" id="SM00044">
    <property type="entry name" value="CYCc"/>
    <property type="match status" value="1"/>
</dbReference>
<reference evidence="3" key="1">
    <citation type="submission" date="2009-01" db="EMBL/GenBank/DDBJ databases">
        <title>Complete sequence of chromosome Cyanothece sp. PCC 7425.</title>
        <authorList>
            <consortium name="US DOE Joint Genome Institute"/>
            <person name="Lucas S."/>
            <person name="Copeland A."/>
            <person name="Lapidus A."/>
            <person name="Glavina del Rio T."/>
            <person name="Dalin E."/>
            <person name="Tice H."/>
            <person name="Bruce D."/>
            <person name="Goodwin L."/>
            <person name="Pitluck S."/>
            <person name="Sims D."/>
            <person name="Meineke L."/>
            <person name="Brettin T."/>
            <person name="Detter J.C."/>
            <person name="Han C."/>
            <person name="Larimer F."/>
            <person name="Land M."/>
            <person name="Hauser L."/>
            <person name="Kyrpides N."/>
            <person name="Ovchinnikova G."/>
            <person name="Liberton M."/>
            <person name="Stoeckel J."/>
            <person name="Banerjee A."/>
            <person name="Singh A."/>
            <person name="Page L."/>
            <person name="Sato H."/>
            <person name="Zhao L."/>
            <person name="Sherman L."/>
            <person name="Pakrasi H."/>
            <person name="Richardson P."/>
        </authorList>
    </citation>
    <scope>NUCLEOTIDE SEQUENCE</scope>
    <source>
        <strain evidence="3">PCC 7425</strain>
    </source>
</reference>
<dbReference type="Gene3D" id="6.10.340.10">
    <property type="match status" value="1"/>
</dbReference>
<dbReference type="CDD" id="cd07302">
    <property type="entry name" value="CHD"/>
    <property type="match status" value="1"/>
</dbReference>
<dbReference type="OrthoDB" id="315417at2"/>